<evidence type="ECO:0000256" key="4">
    <source>
        <dbReference type="ARBA" id="ARBA00022519"/>
    </source>
</evidence>
<evidence type="ECO:0000313" key="7">
    <source>
        <dbReference type="Proteomes" id="UP001597108"/>
    </source>
</evidence>
<keyword evidence="2" id="KW-0813">Transport</keyword>
<dbReference type="Gene3D" id="3.40.190.10">
    <property type="entry name" value="Periplasmic binding protein-like II"/>
    <property type="match status" value="2"/>
</dbReference>
<sequence length="391" mass="41580">MSVVRLTLGYIPLVDAAPLIVAREIGFAEQEGLSLDLRPSPSWSTLRDLVALGQIEGAHMLAPVPVAMALGLGGMPTRLDALCVLSANGNVVGVSLALAERMRAAGHPFDFADAESAGRALIAAAGERLRIGVPFPFSMHAELLYYWLGALGLEAPQALDVHTVPPPLMAEALAAGDIDAFCVGAPWGAAAVDDGVAELLLPTTSIWRFAPEKVLAVRHDWAEANPDLAARLIRAMWRAGRWLADRDNHVTASELLARPEYLNLNAELLERSLTGVQTISPRGEIRRTDGFLLFHAGAGGFPWRSQASWIAGRLAARTGLDRAAADRAARQVFRTDLYRAALAGTSADLPGASEKLEGALHVPTEVASQTGTLILPPDGFFDGRVFDPSAD</sequence>
<name>A0ABW3IUA6_9RHOB</name>
<dbReference type="CDD" id="cd13553">
    <property type="entry name" value="PBP2_NrtA_CpmA_like"/>
    <property type="match status" value="1"/>
</dbReference>
<evidence type="ECO:0000256" key="5">
    <source>
        <dbReference type="ARBA" id="ARBA00023136"/>
    </source>
</evidence>
<keyword evidence="4" id="KW-0997">Cell inner membrane</keyword>
<dbReference type="RefSeq" id="WP_386076293.1">
    <property type="nucleotide sequence ID" value="NZ_JBHTJT010000038.1"/>
</dbReference>
<gene>
    <name evidence="6" type="ORF">ACFQ2S_17090</name>
</gene>
<evidence type="ECO:0000256" key="2">
    <source>
        <dbReference type="ARBA" id="ARBA00022448"/>
    </source>
</evidence>
<comment type="subcellular location">
    <subcellularLocation>
        <location evidence="1">Endomembrane system</location>
    </subcellularLocation>
</comment>
<reference evidence="7" key="1">
    <citation type="journal article" date="2019" name="Int. J. Syst. Evol. Microbiol.">
        <title>The Global Catalogue of Microorganisms (GCM) 10K type strain sequencing project: providing services to taxonomists for standard genome sequencing and annotation.</title>
        <authorList>
            <consortium name="The Broad Institute Genomics Platform"/>
            <consortium name="The Broad Institute Genome Sequencing Center for Infectious Disease"/>
            <person name="Wu L."/>
            <person name="Ma J."/>
        </authorList>
    </citation>
    <scope>NUCLEOTIDE SEQUENCE [LARGE SCALE GENOMIC DNA]</scope>
    <source>
        <strain evidence="7">CCUG 60524</strain>
    </source>
</reference>
<dbReference type="PANTHER" id="PTHR30024">
    <property type="entry name" value="ALIPHATIC SULFONATES-BINDING PROTEIN-RELATED"/>
    <property type="match status" value="1"/>
</dbReference>
<dbReference type="Proteomes" id="UP001597108">
    <property type="component" value="Unassembled WGS sequence"/>
</dbReference>
<evidence type="ECO:0000256" key="3">
    <source>
        <dbReference type="ARBA" id="ARBA00022475"/>
    </source>
</evidence>
<dbReference type="Pfam" id="PF13379">
    <property type="entry name" value="NMT1_2"/>
    <property type="match status" value="1"/>
</dbReference>
<comment type="caution">
    <text evidence="6">The sequence shown here is derived from an EMBL/GenBank/DDBJ whole genome shotgun (WGS) entry which is preliminary data.</text>
</comment>
<evidence type="ECO:0000256" key="1">
    <source>
        <dbReference type="ARBA" id="ARBA00004308"/>
    </source>
</evidence>
<dbReference type="SUPFAM" id="SSF53850">
    <property type="entry name" value="Periplasmic binding protein-like II"/>
    <property type="match status" value="1"/>
</dbReference>
<proteinExistence type="predicted"/>
<dbReference type="InterPro" id="IPR044527">
    <property type="entry name" value="NrtA/CpmA_ABC-bd_dom"/>
</dbReference>
<keyword evidence="7" id="KW-1185">Reference proteome</keyword>
<dbReference type="EMBL" id="JBHTJT010000038">
    <property type="protein sequence ID" value="MFD0981355.1"/>
    <property type="molecule type" value="Genomic_DNA"/>
</dbReference>
<accession>A0ABW3IUA6</accession>
<keyword evidence="3" id="KW-1003">Cell membrane</keyword>
<dbReference type="PANTHER" id="PTHR30024:SF43">
    <property type="entry name" value="BLL4572 PROTEIN"/>
    <property type="match status" value="1"/>
</dbReference>
<protein>
    <submittedName>
        <fullName evidence="6">CmpA/NrtA family ABC transporter substrate-binding protein</fullName>
    </submittedName>
</protein>
<keyword evidence="5" id="KW-0472">Membrane</keyword>
<evidence type="ECO:0000313" key="6">
    <source>
        <dbReference type="EMBL" id="MFD0981355.1"/>
    </source>
</evidence>
<organism evidence="6 7">
    <name type="scientific">Tropicimonas aquimaris</name>
    <dbReference type="NCBI Taxonomy" id="914152"/>
    <lineage>
        <taxon>Bacteria</taxon>
        <taxon>Pseudomonadati</taxon>
        <taxon>Pseudomonadota</taxon>
        <taxon>Alphaproteobacteria</taxon>
        <taxon>Rhodobacterales</taxon>
        <taxon>Roseobacteraceae</taxon>
        <taxon>Tropicimonas</taxon>
    </lineage>
</organism>